<feature type="transmembrane region" description="Helical" evidence="7">
    <location>
        <begin position="219"/>
        <end position="241"/>
    </location>
</feature>
<dbReference type="InterPro" id="IPR011701">
    <property type="entry name" value="MFS"/>
</dbReference>
<evidence type="ECO:0000256" key="7">
    <source>
        <dbReference type="SAM" id="Phobius"/>
    </source>
</evidence>
<keyword evidence="2" id="KW-0813">Transport</keyword>
<keyword evidence="9" id="KW-1185">Reference proteome</keyword>
<keyword evidence="3" id="KW-1003">Cell membrane</keyword>
<proteinExistence type="predicted"/>
<accession>A0ABD3PZQ7</accession>
<comment type="caution">
    <text evidence="8">The sequence shown here is derived from an EMBL/GenBank/DDBJ whole genome shotgun (WGS) entry which is preliminary data.</text>
</comment>
<dbReference type="Pfam" id="PF07690">
    <property type="entry name" value="MFS_1"/>
    <property type="match status" value="1"/>
</dbReference>
<dbReference type="Proteomes" id="UP001530400">
    <property type="component" value="Unassembled WGS sequence"/>
</dbReference>
<comment type="subcellular location">
    <subcellularLocation>
        <location evidence="1">Cell membrane</location>
        <topology evidence="1">Multi-pass membrane protein</topology>
    </subcellularLocation>
</comment>
<feature type="transmembrane region" description="Helical" evidence="7">
    <location>
        <begin position="176"/>
        <end position="199"/>
    </location>
</feature>
<dbReference type="EMBL" id="JALLPJ020000408">
    <property type="protein sequence ID" value="KAL3793079.1"/>
    <property type="molecule type" value="Genomic_DNA"/>
</dbReference>
<keyword evidence="4 7" id="KW-0812">Transmembrane</keyword>
<dbReference type="PANTHER" id="PTHR23517">
    <property type="entry name" value="RESISTANCE PROTEIN MDTM, PUTATIVE-RELATED-RELATED"/>
    <property type="match status" value="1"/>
</dbReference>
<evidence type="ECO:0000256" key="6">
    <source>
        <dbReference type="ARBA" id="ARBA00023136"/>
    </source>
</evidence>
<name>A0ABD3PZQ7_9STRA</name>
<evidence type="ECO:0000256" key="2">
    <source>
        <dbReference type="ARBA" id="ARBA00022448"/>
    </source>
</evidence>
<dbReference type="InterPro" id="IPR050171">
    <property type="entry name" value="MFS_Transporters"/>
</dbReference>
<gene>
    <name evidence="8" type="ORF">ACHAWO_006868</name>
</gene>
<evidence type="ECO:0000313" key="8">
    <source>
        <dbReference type="EMBL" id="KAL3793079.1"/>
    </source>
</evidence>
<keyword evidence="6 7" id="KW-0472">Membrane</keyword>
<feature type="transmembrane region" description="Helical" evidence="7">
    <location>
        <begin position="40"/>
        <end position="60"/>
    </location>
</feature>
<evidence type="ECO:0000256" key="4">
    <source>
        <dbReference type="ARBA" id="ARBA00022692"/>
    </source>
</evidence>
<evidence type="ECO:0000313" key="9">
    <source>
        <dbReference type="Proteomes" id="UP001530400"/>
    </source>
</evidence>
<dbReference type="PANTHER" id="PTHR23517:SF3">
    <property type="entry name" value="INTEGRAL MEMBRANE TRANSPORT PROTEIN"/>
    <property type="match status" value="1"/>
</dbReference>
<dbReference type="GO" id="GO:0005886">
    <property type="term" value="C:plasma membrane"/>
    <property type="evidence" value="ECO:0007669"/>
    <property type="project" value="UniProtKB-SubCell"/>
</dbReference>
<feature type="transmembrane region" description="Helical" evidence="7">
    <location>
        <begin position="437"/>
        <end position="465"/>
    </location>
</feature>
<sequence length="606" mass="66823">MVEKGHFSYMNMNDQHENTLLLTDPPPAEPTKQHPSAKEALLRFLLLPSQIYIILLLEFLNTFRSYGLRIILFNYITNEYSIHDVDAGGLLGIKSLIDIGVGFVGCIAVDFVGVRKLSLVALSMASVARALLAFGRSTNVLYVVLFVCSPLGDALLSIGLYRVALKKLTTPRTRPMGFAVSYGVQNFAGVCVAFLVDWMRSGDDIEVDFKLVGGIYTPVRQFVVLTWLIVLLTFAIALIFLEDLTVTDPNDPDTDLQVNFDESSMNTNVYKTISSIDASDDGNTRTLEPGSLIKPAKPMIDPSNLHLWLPQTYQQKETEQLVNACKYNTFHTIHTKATITKSSPIQSIYQFTQQLLSILQLRSSWRVIVFSFATVFVSLQWTASDISLPPFLERRFGEDVPIYTIQNIHMMGSMILPPIVGALTSGINDFDLILPGLWIMALSPVILVLSPTVFGATCWQVVLTIGQVMWSPRQDSWVASLAPCGMEGLFFAVSCSRALLVPLGDYAMSILNAKYNANCPDCRDSFGHFCNIGMGASLCESAQESCGKITNDQFCPTTCKECPTWEYSDPSAIWFILMATSIVSPLLVLAASPFLDGGRHSSKASA</sequence>
<feature type="transmembrane region" description="Helical" evidence="7">
    <location>
        <begin position="573"/>
        <end position="595"/>
    </location>
</feature>
<feature type="transmembrane region" description="Helical" evidence="7">
    <location>
        <begin position="117"/>
        <end position="134"/>
    </location>
</feature>
<dbReference type="InterPro" id="IPR036259">
    <property type="entry name" value="MFS_trans_sf"/>
</dbReference>
<dbReference type="Gene3D" id="1.20.1250.20">
    <property type="entry name" value="MFS general substrate transporter like domains"/>
    <property type="match status" value="1"/>
</dbReference>
<dbReference type="SUPFAM" id="SSF103473">
    <property type="entry name" value="MFS general substrate transporter"/>
    <property type="match status" value="2"/>
</dbReference>
<dbReference type="AlphaFoldDB" id="A0ABD3PZQ7"/>
<reference evidence="8 9" key="1">
    <citation type="submission" date="2024-10" db="EMBL/GenBank/DDBJ databases">
        <title>Updated reference genomes for cyclostephanoid diatoms.</title>
        <authorList>
            <person name="Roberts W.R."/>
            <person name="Alverson A.J."/>
        </authorList>
    </citation>
    <scope>NUCLEOTIDE SEQUENCE [LARGE SCALE GENOMIC DNA]</scope>
    <source>
        <strain evidence="8 9">AJA010-31</strain>
    </source>
</reference>
<evidence type="ECO:0000256" key="5">
    <source>
        <dbReference type="ARBA" id="ARBA00022989"/>
    </source>
</evidence>
<evidence type="ECO:0000256" key="3">
    <source>
        <dbReference type="ARBA" id="ARBA00022475"/>
    </source>
</evidence>
<keyword evidence="5 7" id="KW-1133">Transmembrane helix</keyword>
<feature type="transmembrane region" description="Helical" evidence="7">
    <location>
        <begin position="140"/>
        <end position="164"/>
    </location>
</feature>
<protein>
    <submittedName>
        <fullName evidence="8">Uncharacterized protein</fullName>
    </submittedName>
</protein>
<evidence type="ECO:0000256" key="1">
    <source>
        <dbReference type="ARBA" id="ARBA00004651"/>
    </source>
</evidence>
<organism evidence="8 9">
    <name type="scientific">Cyclotella atomus</name>
    <dbReference type="NCBI Taxonomy" id="382360"/>
    <lineage>
        <taxon>Eukaryota</taxon>
        <taxon>Sar</taxon>
        <taxon>Stramenopiles</taxon>
        <taxon>Ochrophyta</taxon>
        <taxon>Bacillariophyta</taxon>
        <taxon>Coscinodiscophyceae</taxon>
        <taxon>Thalassiosirophycidae</taxon>
        <taxon>Stephanodiscales</taxon>
        <taxon>Stephanodiscaceae</taxon>
        <taxon>Cyclotella</taxon>
    </lineage>
</organism>